<comment type="catalytic activity">
    <reaction evidence="1 7">
        <text>[(1-&gt;4)-alpha-D-glucosyl](n) + ADP-alpha-D-glucose = [(1-&gt;4)-alpha-D-glucosyl](n+1) + ADP + H(+)</text>
        <dbReference type="Rhea" id="RHEA:18189"/>
        <dbReference type="Rhea" id="RHEA-COMP:9584"/>
        <dbReference type="Rhea" id="RHEA-COMP:9587"/>
        <dbReference type="ChEBI" id="CHEBI:15378"/>
        <dbReference type="ChEBI" id="CHEBI:15444"/>
        <dbReference type="ChEBI" id="CHEBI:57498"/>
        <dbReference type="ChEBI" id="CHEBI:456216"/>
        <dbReference type="EC" id="2.4.1.21"/>
    </reaction>
</comment>
<evidence type="ECO:0000313" key="10">
    <source>
        <dbReference type="EMBL" id="MBB6099580.1"/>
    </source>
</evidence>
<feature type="domain" description="Glycosyl transferase family 1" evidence="8">
    <location>
        <begin position="277"/>
        <end position="426"/>
    </location>
</feature>
<dbReference type="InterPro" id="IPR011835">
    <property type="entry name" value="GS/SS"/>
</dbReference>
<dbReference type="RefSeq" id="WP_183988333.1">
    <property type="nucleotide sequence ID" value="NZ_JACHHG010000013.1"/>
</dbReference>
<accession>A0A841I565</accession>
<protein>
    <recommendedName>
        <fullName evidence="7">Glycogen synthase</fullName>
        <ecNumber evidence="7">2.4.1.21</ecNumber>
    </recommendedName>
    <alternativeName>
        <fullName evidence="7">Starch [bacterial glycogen] synthase</fullName>
    </alternativeName>
</protein>
<proteinExistence type="inferred from homology"/>
<evidence type="ECO:0000256" key="5">
    <source>
        <dbReference type="ARBA" id="ARBA00022679"/>
    </source>
</evidence>
<dbReference type="PANTHER" id="PTHR45825:SF11">
    <property type="entry name" value="ALPHA AMYLASE DOMAIN-CONTAINING PROTEIN"/>
    <property type="match status" value="1"/>
</dbReference>
<dbReference type="Proteomes" id="UP000569951">
    <property type="component" value="Unassembled WGS sequence"/>
</dbReference>
<dbReference type="CDD" id="cd03791">
    <property type="entry name" value="GT5_Glycogen_synthase_DULL1-like"/>
    <property type="match status" value="1"/>
</dbReference>
<dbReference type="GO" id="GO:0004373">
    <property type="term" value="F:alpha-1,4-glucan glucosyltransferase (UDP-glucose donor) activity"/>
    <property type="evidence" value="ECO:0007669"/>
    <property type="project" value="InterPro"/>
</dbReference>
<comment type="function">
    <text evidence="2 7">Synthesizes alpha-1,4-glucan chains using ADP-glucose.</text>
</comment>
<comment type="pathway">
    <text evidence="7">Glycan biosynthesis; glycogen biosynthesis.</text>
</comment>
<evidence type="ECO:0000256" key="6">
    <source>
        <dbReference type="ARBA" id="ARBA00023056"/>
    </source>
</evidence>
<evidence type="ECO:0000259" key="8">
    <source>
        <dbReference type="Pfam" id="PF00534"/>
    </source>
</evidence>
<evidence type="ECO:0000256" key="2">
    <source>
        <dbReference type="ARBA" id="ARBA00002764"/>
    </source>
</evidence>
<keyword evidence="5 7" id="KW-0808">Transferase</keyword>
<comment type="caution">
    <text evidence="10">The sequence shown here is derived from an EMBL/GenBank/DDBJ whole genome shotgun (WGS) entry which is preliminary data.</text>
</comment>
<evidence type="ECO:0000259" key="9">
    <source>
        <dbReference type="Pfam" id="PF08323"/>
    </source>
</evidence>
<dbReference type="Gene3D" id="3.40.50.2000">
    <property type="entry name" value="Glycogen Phosphorylase B"/>
    <property type="match status" value="2"/>
</dbReference>
<dbReference type="InterPro" id="IPR001296">
    <property type="entry name" value="Glyco_trans_1"/>
</dbReference>
<dbReference type="EMBL" id="JACHHG010000013">
    <property type="protein sequence ID" value="MBB6099580.1"/>
    <property type="molecule type" value="Genomic_DNA"/>
</dbReference>
<keyword evidence="11" id="KW-1185">Reference proteome</keyword>
<comment type="similarity">
    <text evidence="3 7">Belongs to the glycosyltransferase 1 family. Bacterial/plant glycogen synthase subfamily.</text>
</comment>
<dbReference type="Pfam" id="PF00534">
    <property type="entry name" value="Glycos_transf_1"/>
    <property type="match status" value="1"/>
</dbReference>
<dbReference type="GO" id="GO:0009011">
    <property type="term" value="F:alpha-1,4-glucan glucosyltransferase (ADP-glucose donor) activity"/>
    <property type="evidence" value="ECO:0007669"/>
    <property type="project" value="UniProtKB-UniRule"/>
</dbReference>
<dbReference type="HAMAP" id="MF_00484">
    <property type="entry name" value="Glycogen_synth"/>
    <property type="match status" value="1"/>
</dbReference>
<name>A0A841I565_9DEIO</name>
<evidence type="ECO:0000256" key="4">
    <source>
        <dbReference type="ARBA" id="ARBA00022676"/>
    </source>
</evidence>
<evidence type="ECO:0000256" key="1">
    <source>
        <dbReference type="ARBA" id="ARBA00001478"/>
    </source>
</evidence>
<feature type="binding site" evidence="7">
    <location>
        <position position="17"/>
    </location>
    <ligand>
        <name>ADP-alpha-D-glucose</name>
        <dbReference type="ChEBI" id="CHEBI:57498"/>
    </ligand>
</feature>
<organism evidence="10 11">
    <name type="scientific">Deinobacterium chartae</name>
    <dbReference type="NCBI Taxonomy" id="521158"/>
    <lineage>
        <taxon>Bacteria</taxon>
        <taxon>Thermotogati</taxon>
        <taxon>Deinococcota</taxon>
        <taxon>Deinococci</taxon>
        <taxon>Deinococcales</taxon>
        <taxon>Deinococcaceae</taxon>
        <taxon>Deinobacterium</taxon>
    </lineage>
</organism>
<feature type="domain" description="Starch synthase catalytic" evidence="9">
    <location>
        <begin position="5"/>
        <end position="232"/>
    </location>
</feature>
<dbReference type="UniPathway" id="UPA00164"/>
<dbReference type="EC" id="2.4.1.21" evidence="7"/>
<gene>
    <name evidence="7" type="primary">glgA</name>
    <name evidence="10" type="ORF">HNR42_003033</name>
</gene>
<reference evidence="10 11" key="1">
    <citation type="submission" date="2020-08" db="EMBL/GenBank/DDBJ databases">
        <title>Genomic Encyclopedia of Type Strains, Phase IV (KMG-IV): sequencing the most valuable type-strain genomes for metagenomic binning, comparative biology and taxonomic classification.</title>
        <authorList>
            <person name="Goeker M."/>
        </authorList>
    </citation>
    <scope>NUCLEOTIDE SEQUENCE [LARGE SCALE GENOMIC DNA]</scope>
    <source>
        <strain evidence="10 11">DSM 21458</strain>
    </source>
</reference>
<dbReference type="GO" id="GO:0005978">
    <property type="term" value="P:glycogen biosynthetic process"/>
    <property type="evidence" value="ECO:0007669"/>
    <property type="project" value="UniProtKB-UniRule"/>
</dbReference>
<keyword evidence="6 7" id="KW-0320">Glycogen biosynthesis</keyword>
<dbReference type="Pfam" id="PF08323">
    <property type="entry name" value="Glyco_transf_5"/>
    <property type="match status" value="1"/>
</dbReference>
<dbReference type="SUPFAM" id="SSF53756">
    <property type="entry name" value="UDP-Glycosyltransferase/glycogen phosphorylase"/>
    <property type="match status" value="1"/>
</dbReference>
<evidence type="ECO:0000256" key="7">
    <source>
        <dbReference type="HAMAP-Rule" id="MF_00484"/>
    </source>
</evidence>
<keyword evidence="4 7" id="KW-0328">Glycosyltransferase</keyword>
<sequence length="457" mass="50041">MALSVLHVASEVYPYSRSGGLADVLGALPAEQARLGAEVAVISPWYAPLGGERSPREVTRVAVPGLTETARVGVLREGGVTYVFVGLEAFARERLYGYPDDVRRFCDFARAVPLAAAALGLRPSVIHAHDWSSGLVPAILRYTDVPPSQRSAKLVYTIHNLQYQGRWNAAEVLAWTGLPGWLLNPEGIEFYGDVNLMKAGIVCSDFVTTVSPHYAWEITTPEYGEGLDGILRVAQARGRLGGILNGLDQERWDPRSDPYVPHYADLEGKGAARALLRREFGFDDRPIVGMVTRLADQKGIDLVLDALPTLLRHVNVVILGGGDTFYEGTLTALSEGSRVLGFRSGLNEELAHRIYAGSDAFLMPSRFEPCGLSQMIAMRYGTLPIVRDTGGLHDTVSPDIGFLFLEQRADALLEAARRAKAAAEHPGEWQRRVQAAMALDWSWRGPASEYLELYGRL</sequence>
<dbReference type="PANTHER" id="PTHR45825">
    <property type="entry name" value="GRANULE-BOUND STARCH SYNTHASE 1, CHLOROPLASTIC/AMYLOPLASTIC"/>
    <property type="match status" value="1"/>
</dbReference>
<evidence type="ECO:0000313" key="11">
    <source>
        <dbReference type="Proteomes" id="UP000569951"/>
    </source>
</evidence>
<dbReference type="InterPro" id="IPR013534">
    <property type="entry name" value="Starch_synth_cat_dom"/>
</dbReference>
<dbReference type="NCBIfam" id="TIGR02095">
    <property type="entry name" value="glgA"/>
    <property type="match status" value="1"/>
</dbReference>
<evidence type="ECO:0000256" key="3">
    <source>
        <dbReference type="ARBA" id="ARBA00010281"/>
    </source>
</evidence>
<dbReference type="AlphaFoldDB" id="A0A841I565"/>